<dbReference type="Pfam" id="PF19279">
    <property type="entry name" value="YegS_C"/>
    <property type="match status" value="1"/>
</dbReference>
<evidence type="ECO:0000256" key="4">
    <source>
        <dbReference type="ARBA" id="ARBA00022679"/>
    </source>
</evidence>
<reference evidence="12 13" key="1">
    <citation type="journal article" date="2022" name="Evol. Bioinform. Online">
        <title>Draft Genome Sequence of Oceanobacillus jordanicus Strain GSFE11, a Halotolerant Plant Growth-Promoting Bacterial Endophyte Isolated From the Jordan Valley.</title>
        <authorList>
            <person name="Alhindi T."/>
            <person name="Albdaiwi R."/>
        </authorList>
    </citation>
    <scope>NUCLEOTIDE SEQUENCE [LARGE SCALE GENOMIC DNA]</scope>
    <source>
        <strain evidence="12 13">GSFE11</strain>
    </source>
</reference>
<dbReference type="InterPro" id="IPR050187">
    <property type="entry name" value="Lipid_Phosphate_FormReg"/>
</dbReference>
<keyword evidence="13" id="KW-1185">Reference proteome</keyword>
<dbReference type="InterPro" id="IPR005218">
    <property type="entry name" value="Diacylglycerol/lipid_kinase"/>
</dbReference>
<protein>
    <submittedName>
        <fullName evidence="12">YegS/Rv2252/BmrU family lipid kinase</fullName>
    </submittedName>
</protein>
<name>A0AAW5B843_9BACI</name>
<dbReference type="InterPro" id="IPR045540">
    <property type="entry name" value="YegS/DAGK_C"/>
</dbReference>
<gene>
    <name evidence="12" type="ORF">K3T81_09435</name>
</gene>
<dbReference type="EMBL" id="JAIFZM010000006">
    <property type="protein sequence ID" value="MCG3419374.1"/>
    <property type="molecule type" value="Genomic_DNA"/>
</dbReference>
<comment type="caution">
    <text evidence="12">The sequence shown here is derived from an EMBL/GenBank/DDBJ whole genome shotgun (WGS) entry which is preliminary data.</text>
</comment>
<dbReference type="GO" id="GO:0005524">
    <property type="term" value="F:ATP binding"/>
    <property type="evidence" value="ECO:0007669"/>
    <property type="project" value="UniProtKB-KW"/>
</dbReference>
<dbReference type="InterPro" id="IPR016064">
    <property type="entry name" value="NAD/diacylglycerol_kinase_sf"/>
</dbReference>
<keyword evidence="8" id="KW-0443">Lipid metabolism</keyword>
<dbReference type="GO" id="GO:0004143">
    <property type="term" value="F:ATP-dependent diacylglycerol kinase activity"/>
    <property type="evidence" value="ECO:0007669"/>
    <property type="project" value="TreeGrafter"/>
</dbReference>
<evidence type="ECO:0000259" key="11">
    <source>
        <dbReference type="PROSITE" id="PS50146"/>
    </source>
</evidence>
<dbReference type="AlphaFoldDB" id="A0AAW5B843"/>
<evidence type="ECO:0000256" key="2">
    <source>
        <dbReference type="ARBA" id="ARBA00005983"/>
    </source>
</evidence>
<dbReference type="PROSITE" id="PS50146">
    <property type="entry name" value="DAGK"/>
    <property type="match status" value="1"/>
</dbReference>
<accession>A0AAW5B843</accession>
<dbReference type="SUPFAM" id="SSF111331">
    <property type="entry name" value="NAD kinase/diacylglycerol kinase-like"/>
    <property type="match status" value="1"/>
</dbReference>
<keyword evidence="4" id="KW-0808">Transferase</keyword>
<evidence type="ECO:0000256" key="5">
    <source>
        <dbReference type="ARBA" id="ARBA00022741"/>
    </source>
</evidence>
<dbReference type="Gene3D" id="2.60.200.40">
    <property type="match status" value="1"/>
</dbReference>
<evidence type="ECO:0000256" key="7">
    <source>
        <dbReference type="ARBA" id="ARBA00022840"/>
    </source>
</evidence>
<dbReference type="Pfam" id="PF00781">
    <property type="entry name" value="DAGK_cat"/>
    <property type="match status" value="1"/>
</dbReference>
<evidence type="ECO:0000256" key="6">
    <source>
        <dbReference type="ARBA" id="ARBA00022777"/>
    </source>
</evidence>
<dbReference type="GO" id="GO:0008654">
    <property type="term" value="P:phospholipid biosynthetic process"/>
    <property type="evidence" value="ECO:0007669"/>
    <property type="project" value="UniProtKB-KW"/>
</dbReference>
<evidence type="ECO:0000313" key="12">
    <source>
        <dbReference type="EMBL" id="MCG3419374.1"/>
    </source>
</evidence>
<keyword evidence="3" id="KW-0444">Lipid biosynthesis</keyword>
<keyword evidence="10" id="KW-1208">Phospholipid metabolism</keyword>
<dbReference type="InterPro" id="IPR017438">
    <property type="entry name" value="ATP-NAD_kinase_N"/>
</dbReference>
<dbReference type="SMART" id="SM00046">
    <property type="entry name" value="DAGKc"/>
    <property type="match status" value="1"/>
</dbReference>
<keyword evidence="9" id="KW-0594">Phospholipid biosynthesis</keyword>
<dbReference type="GO" id="GO:0005886">
    <property type="term" value="C:plasma membrane"/>
    <property type="evidence" value="ECO:0007669"/>
    <property type="project" value="TreeGrafter"/>
</dbReference>
<dbReference type="InterPro" id="IPR001206">
    <property type="entry name" value="Diacylglycerol_kinase_cat_dom"/>
</dbReference>
<evidence type="ECO:0000313" key="13">
    <source>
        <dbReference type="Proteomes" id="UP001199631"/>
    </source>
</evidence>
<dbReference type="RefSeq" id="WP_238019579.1">
    <property type="nucleotide sequence ID" value="NZ_JAIFZM010000006.1"/>
</dbReference>
<evidence type="ECO:0000256" key="10">
    <source>
        <dbReference type="ARBA" id="ARBA00023264"/>
    </source>
</evidence>
<sequence>MPKFSKALLLYNGNAGKGDIEQKLRDTLPILSQGIKELIVLQTASIEEVTETCKTYSDQVDLLIILGGDGTLHCCINALAPLPNSPIVAVLPGGTSNDFSRMLQLPQNLASAAEAIVDGTVVDVDVAQSDDTYFLNFWGIGMVAETSKNIDEQQKKSLGVLSYFMSTLKTVSKSEQFTYKMKAEGEVYEGEAVGILVLNGTFIGTRQLPILTIDPTDGLLDVLIIKNSSLASFRELLSMNNAELNKEALEELTHFQAKEIKVSTGSAKEIDMDGEISTKTPANIRVLPKHIQMIQAKE</sequence>
<dbReference type="PANTHER" id="PTHR12358:SF107">
    <property type="entry name" value="LIPID KINASE BMRU-RELATED"/>
    <property type="match status" value="1"/>
</dbReference>
<keyword evidence="6 12" id="KW-0418">Kinase</keyword>
<evidence type="ECO:0000256" key="8">
    <source>
        <dbReference type="ARBA" id="ARBA00023098"/>
    </source>
</evidence>
<proteinExistence type="inferred from homology"/>
<evidence type="ECO:0000256" key="3">
    <source>
        <dbReference type="ARBA" id="ARBA00022516"/>
    </source>
</evidence>
<organism evidence="12 13">
    <name type="scientific">Oceanobacillus jordanicus</name>
    <dbReference type="NCBI Taxonomy" id="2867266"/>
    <lineage>
        <taxon>Bacteria</taxon>
        <taxon>Bacillati</taxon>
        <taxon>Bacillota</taxon>
        <taxon>Bacilli</taxon>
        <taxon>Bacillales</taxon>
        <taxon>Bacillaceae</taxon>
        <taxon>Oceanobacillus</taxon>
    </lineage>
</organism>
<keyword evidence="7" id="KW-0067">ATP-binding</keyword>
<dbReference type="PANTHER" id="PTHR12358">
    <property type="entry name" value="SPHINGOSINE KINASE"/>
    <property type="match status" value="1"/>
</dbReference>
<dbReference type="Gene3D" id="3.40.50.10330">
    <property type="entry name" value="Probable inorganic polyphosphate/atp-NAD kinase, domain 1"/>
    <property type="match status" value="1"/>
</dbReference>
<dbReference type="NCBIfam" id="TIGR00147">
    <property type="entry name" value="YegS/Rv2252/BmrU family lipid kinase"/>
    <property type="match status" value="1"/>
</dbReference>
<dbReference type="Proteomes" id="UP001199631">
    <property type="component" value="Unassembled WGS sequence"/>
</dbReference>
<evidence type="ECO:0000256" key="9">
    <source>
        <dbReference type="ARBA" id="ARBA00023209"/>
    </source>
</evidence>
<feature type="domain" description="DAGKc" evidence="11">
    <location>
        <begin position="2"/>
        <end position="133"/>
    </location>
</feature>
<comment type="similarity">
    <text evidence="2">Belongs to the diacylglycerol/lipid kinase family.</text>
</comment>
<evidence type="ECO:0000256" key="1">
    <source>
        <dbReference type="ARBA" id="ARBA00001946"/>
    </source>
</evidence>
<comment type="cofactor">
    <cofactor evidence="1">
        <name>Mg(2+)</name>
        <dbReference type="ChEBI" id="CHEBI:18420"/>
    </cofactor>
</comment>
<keyword evidence="5" id="KW-0547">Nucleotide-binding</keyword>